<comment type="caution">
    <text evidence="2">The sequence shown here is derived from an EMBL/GenBank/DDBJ whole genome shotgun (WGS) entry which is preliminary data.</text>
</comment>
<organism evidence="2 3">
    <name type="scientific">Takifugu flavidus</name>
    <name type="common">sansaifugu</name>
    <dbReference type="NCBI Taxonomy" id="433684"/>
    <lineage>
        <taxon>Eukaryota</taxon>
        <taxon>Metazoa</taxon>
        <taxon>Chordata</taxon>
        <taxon>Craniata</taxon>
        <taxon>Vertebrata</taxon>
        <taxon>Euteleostomi</taxon>
        <taxon>Actinopterygii</taxon>
        <taxon>Neopterygii</taxon>
        <taxon>Teleostei</taxon>
        <taxon>Neoteleostei</taxon>
        <taxon>Acanthomorphata</taxon>
        <taxon>Eupercaria</taxon>
        <taxon>Tetraodontiformes</taxon>
        <taxon>Tetradontoidea</taxon>
        <taxon>Tetraodontidae</taxon>
        <taxon>Takifugu</taxon>
    </lineage>
</organism>
<dbReference type="EMBL" id="RHFK02000021">
    <property type="protein sequence ID" value="TWW56110.1"/>
    <property type="molecule type" value="Genomic_DNA"/>
</dbReference>
<proteinExistence type="predicted"/>
<protein>
    <submittedName>
        <fullName evidence="2">Uncharacterized protein</fullName>
    </submittedName>
</protein>
<evidence type="ECO:0000313" key="3">
    <source>
        <dbReference type="Proteomes" id="UP000324091"/>
    </source>
</evidence>
<accession>A0A5C6MRM7</accession>
<evidence type="ECO:0000313" key="2">
    <source>
        <dbReference type="EMBL" id="TWW56110.1"/>
    </source>
</evidence>
<evidence type="ECO:0000256" key="1">
    <source>
        <dbReference type="SAM" id="MobiDB-lite"/>
    </source>
</evidence>
<feature type="compositionally biased region" description="Basic and acidic residues" evidence="1">
    <location>
        <begin position="1"/>
        <end position="29"/>
    </location>
</feature>
<sequence>MAGWVKREERRGEKKEKEGEEERRGEGGKIHYTTGQRGQRVRRRGEERRGEERRGGERRRGEETMTQWGDRGLSGGALEHNWRQLALQAGAPVGNLHLAAYLSRLCLPVSLAGCLGGFSHCVLEDCFCLLYLLGTFGVFMPFARPASVLRRTPEFSAVQGDCFCWRTPRWTCEGQTPAVLEGCFCSLVLGSPGGLPLCSLCCPPVNKTF</sequence>
<name>A0A5C6MRM7_9TELE</name>
<dbReference type="AlphaFoldDB" id="A0A5C6MRM7"/>
<feature type="compositionally biased region" description="Basic and acidic residues" evidence="1">
    <location>
        <begin position="44"/>
        <end position="63"/>
    </location>
</feature>
<gene>
    <name evidence="2" type="ORF">D4764_08G0000970</name>
</gene>
<reference evidence="2 3" key="1">
    <citation type="submission" date="2019-04" db="EMBL/GenBank/DDBJ databases">
        <title>Chromosome genome assembly for Takifugu flavidus.</title>
        <authorList>
            <person name="Xiao S."/>
        </authorList>
    </citation>
    <scope>NUCLEOTIDE SEQUENCE [LARGE SCALE GENOMIC DNA]</scope>
    <source>
        <strain evidence="2">HTHZ2018</strain>
        <tissue evidence="2">Muscle</tissue>
    </source>
</reference>
<keyword evidence="3" id="KW-1185">Reference proteome</keyword>
<dbReference type="Proteomes" id="UP000324091">
    <property type="component" value="Chromosome 8"/>
</dbReference>
<feature type="region of interest" description="Disordered" evidence="1">
    <location>
        <begin position="1"/>
        <end position="70"/>
    </location>
</feature>